<dbReference type="OrthoDB" id="5520611at2759"/>
<name>A0A9W9AM22_9AGAR</name>
<gene>
    <name evidence="1" type="ORF">J3R30DRAFT_3698709</name>
</gene>
<protein>
    <submittedName>
        <fullName evidence="1">ATP synthase j chain-domain-containing protein</fullName>
    </submittedName>
</protein>
<dbReference type="GO" id="GO:0046933">
    <property type="term" value="F:proton-transporting ATP synthase activity, rotational mechanism"/>
    <property type="evidence" value="ECO:0007669"/>
    <property type="project" value="TreeGrafter"/>
</dbReference>
<organism evidence="1 2">
    <name type="scientific">Lentinula aciculospora</name>
    <dbReference type="NCBI Taxonomy" id="153920"/>
    <lineage>
        <taxon>Eukaryota</taxon>
        <taxon>Fungi</taxon>
        <taxon>Dikarya</taxon>
        <taxon>Basidiomycota</taxon>
        <taxon>Agaricomycotina</taxon>
        <taxon>Agaricomycetes</taxon>
        <taxon>Agaricomycetidae</taxon>
        <taxon>Agaricales</taxon>
        <taxon>Marasmiineae</taxon>
        <taxon>Omphalotaceae</taxon>
        <taxon>Lentinula</taxon>
    </lineage>
</organism>
<sequence length="81" mass="9182">MSFLGYRKWPTPASLCLQRTRFSLADQLSPQVLKPMWPFMIAGSITVYYVAKIQDMAVRSPEYAKDPKNPYATQIANSSAH</sequence>
<dbReference type="AlphaFoldDB" id="A0A9W9AM22"/>
<dbReference type="Proteomes" id="UP001150266">
    <property type="component" value="Unassembled WGS sequence"/>
</dbReference>
<dbReference type="EMBL" id="JAOTPV010000004">
    <property type="protein sequence ID" value="KAJ4483792.1"/>
    <property type="molecule type" value="Genomic_DNA"/>
</dbReference>
<dbReference type="InterPro" id="IPR006995">
    <property type="entry name" value="ATP_synth_F0_jsu"/>
</dbReference>
<dbReference type="GO" id="GO:0045259">
    <property type="term" value="C:proton-transporting ATP synthase complex"/>
    <property type="evidence" value="ECO:0007669"/>
    <property type="project" value="InterPro"/>
</dbReference>
<dbReference type="PANTHER" id="PTHR28060">
    <property type="entry name" value="ATP SYNTHASE SUBUNIT J, MITOCHONDRIAL"/>
    <property type="match status" value="1"/>
</dbReference>
<dbReference type="Pfam" id="PF04911">
    <property type="entry name" value="ATP-synt_J"/>
    <property type="match status" value="1"/>
</dbReference>
<reference evidence="1" key="1">
    <citation type="submission" date="2022-08" db="EMBL/GenBank/DDBJ databases">
        <title>A Global Phylogenomic Analysis of the Shiitake Genus Lentinula.</title>
        <authorList>
            <consortium name="DOE Joint Genome Institute"/>
            <person name="Sierra-Patev S."/>
            <person name="Min B."/>
            <person name="Naranjo-Ortiz M."/>
            <person name="Looney B."/>
            <person name="Konkel Z."/>
            <person name="Slot J.C."/>
            <person name="Sakamoto Y."/>
            <person name="Steenwyk J.L."/>
            <person name="Rokas A."/>
            <person name="Carro J."/>
            <person name="Camarero S."/>
            <person name="Ferreira P."/>
            <person name="Molpeceres G."/>
            <person name="Ruiz-Duenas F.J."/>
            <person name="Serrano A."/>
            <person name="Henrissat B."/>
            <person name="Drula E."/>
            <person name="Hughes K.W."/>
            <person name="Mata J.L."/>
            <person name="Ishikawa N.K."/>
            <person name="Vargas-Isla R."/>
            <person name="Ushijima S."/>
            <person name="Smith C.A."/>
            <person name="Ahrendt S."/>
            <person name="Andreopoulos W."/>
            <person name="He G."/>
            <person name="Labutti K."/>
            <person name="Lipzen A."/>
            <person name="Ng V."/>
            <person name="Riley R."/>
            <person name="Sandor L."/>
            <person name="Barry K."/>
            <person name="Martinez A.T."/>
            <person name="Xiao Y."/>
            <person name="Gibbons J.G."/>
            <person name="Terashima K."/>
            <person name="Grigoriev I.V."/>
            <person name="Hibbett D.S."/>
        </authorList>
    </citation>
    <scope>NUCLEOTIDE SEQUENCE</scope>
    <source>
        <strain evidence="1">JLM2183</strain>
    </source>
</reference>
<evidence type="ECO:0000313" key="1">
    <source>
        <dbReference type="EMBL" id="KAJ4483792.1"/>
    </source>
</evidence>
<evidence type="ECO:0000313" key="2">
    <source>
        <dbReference type="Proteomes" id="UP001150266"/>
    </source>
</evidence>
<comment type="caution">
    <text evidence="1">The sequence shown here is derived from an EMBL/GenBank/DDBJ whole genome shotgun (WGS) entry which is preliminary data.</text>
</comment>
<dbReference type="PANTHER" id="PTHR28060:SF1">
    <property type="entry name" value="ATP SYNTHASE SUBUNIT J, MITOCHONDRIAL"/>
    <property type="match status" value="1"/>
</dbReference>
<accession>A0A9W9AM22</accession>
<proteinExistence type="predicted"/>
<keyword evidence="2" id="KW-1185">Reference proteome</keyword>